<feature type="transmembrane region" description="Helical" evidence="2">
    <location>
        <begin position="357"/>
        <end position="382"/>
    </location>
</feature>
<gene>
    <name evidence="4" type="ORF">CEE69_27800</name>
</gene>
<evidence type="ECO:0000259" key="3">
    <source>
        <dbReference type="Pfam" id="PF01757"/>
    </source>
</evidence>
<dbReference type="AlphaFoldDB" id="A0A2G1VZ86"/>
<organism evidence="4 5">
    <name type="scientific">Rhodopirellula bahusiensis</name>
    <dbReference type="NCBI Taxonomy" id="2014065"/>
    <lineage>
        <taxon>Bacteria</taxon>
        <taxon>Pseudomonadati</taxon>
        <taxon>Planctomycetota</taxon>
        <taxon>Planctomycetia</taxon>
        <taxon>Pirellulales</taxon>
        <taxon>Pirellulaceae</taxon>
        <taxon>Rhodopirellula</taxon>
    </lineage>
</organism>
<keyword evidence="2" id="KW-0472">Membrane</keyword>
<dbReference type="Proteomes" id="UP000225740">
    <property type="component" value="Unassembled WGS sequence"/>
</dbReference>
<feature type="domain" description="Acyltransferase 3" evidence="3">
    <location>
        <begin position="32"/>
        <end position="375"/>
    </location>
</feature>
<evidence type="ECO:0000313" key="4">
    <source>
        <dbReference type="EMBL" id="PHQ32077.1"/>
    </source>
</evidence>
<dbReference type="GO" id="GO:0016747">
    <property type="term" value="F:acyltransferase activity, transferring groups other than amino-acyl groups"/>
    <property type="evidence" value="ECO:0007669"/>
    <property type="project" value="InterPro"/>
</dbReference>
<evidence type="ECO:0000256" key="2">
    <source>
        <dbReference type="SAM" id="Phobius"/>
    </source>
</evidence>
<keyword evidence="2" id="KW-0812">Transmembrane</keyword>
<proteinExistence type="predicted"/>
<evidence type="ECO:0000313" key="5">
    <source>
        <dbReference type="Proteomes" id="UP000225740"/>
    </source>
</evidence>
<evidence type="ECO:0000256" key="1">
    <source>
        <dbReference type="SAM" id="MobiDB-lite"/>
    </source>
</evidence>
<feature type="transmembrane region" description="Helical" evidence="2">
    <location>
        <begin position="112"/>
        <end position="132"/>
    </location>
</feature>
<dbReference type="InterPro" id="IPR050879">
    <property type="entry name" value="Acyltransferase_3"/>
</dbReference>
<dbReference type="PANTHER" id="PTHR23028:SF53">
    <property type="entry name" value="ACYL_TRANSF_3 DOMAIN-CONTAINING PROTEIN"/>
    <property type="match status" value="1"/>
</dbReference>
<feature type="transmembrane region" description="Helical" evidence="2">
    <location>
        <begin position="70"/>
        <end position="91"/>
    </location>
</feature>
<dbReference type="Pfam" id="PF01757">
    <property type="entry name" value="Acyl_transf_3"/>
    <property type="match status" value="1"/>
</dbReference>
<feature type="region of interest" description="Disordered" evidence="1">
    <location>
        <begin position="1"/>
        <end position="30"/>
    </location>
</feature>
<protein>
    <recommendedName>
        <fullName evidence="3">Acyltransferase 3 domain-containing protein</fullName>
    </recommendedName>
</protein>
<dbReference type="GO" id="GO:0000271">
    <property type="term" value="P:polysaccharide biosynthetic process"/>
    <property type="evidence" value="ECO:0007669"/>
    <property type="project" value="TreeGrafter"/>
</dbReference>
<keyword evidence="5" id="KW-1185">Reference proteome</keyword>
<feature type="transmembrane region" description="Helical" evidence="2">
    <location>
        <begin position="144"/>
        <end position="163"/>
    </location>
</feature>
<reference evidence="4 5" key="1">
    <citation type="submission" date="2017-06" db="EMBL/GenBank/DDBJ databases">
        <title>Description of Rhodopirellula bahusiensis sp. nov.</title>
        <authorList>
            <person name="Kizina J."/>
            <person name="Harder J."/>
        </authorList>
    </citation>
    <scope>NUCLEOTIDE SEQUENCE [LARGE SCALE GENOMIC DNA]</scope>
    <source>
        <strain evidence="4 5">SWK21</strain>
    </source>
</reference>
<feature type="transmembrane region" description="Helical" evidence="2">
    <location>
        <begin position="286"/>
        <end position="304"/>
    </location>
</feature>
<feature type="transmembrane region" description="Helical" evidence="2">
    <location>
        <begin position="224"/>
        <end position="241"/>
    </location>
</feature>
<sequence length="396" mass="44921">MTVSTSNQRRIEREGMSSSPTKPTNATSKHIPELDGVRGLAILLVTLYRFSRDIPIDTRLGGLLHDALTLGSRGVELFFVLSGFLITGVLLDAKSTTNRYRNFLARRSLRIFPLYFVALTIFVVIIPILTGRDNPFEQATDKQFYLWTYLTNVHMSLAGQWNFGRLDHFWSLAVEEHFYLIWPTIIFTVPNRWLLRVATIGFVVCLSSRIAFAAMSQNDVATDVFSFFRFDAMLIGAMLIIHQRTRSDGNDRTVGINRLRIGLVVTALATLAIALFNRRFLTAAETAFPVTFALLIAVVLRPESRMNLGRLFRSSLLRSLGKYSYAMYVFQSPLIPLVAMLPSSMSVFERFGGDDSIIAHLCYIAFMFLLTYGIALLSWHILEKHCLQLKRHFKVA</sequence>
<dbReference type="GO" id="GO:0016020">
    <property type="term" value="C:membrane"/>
    <property type="evidence" value="ECO:0007669"/>
    <property type="project" value="TreeGrafter"/>
</dbReference>
<feature type="compositionally biased region" description="Polar residues" evidence="1">
    <location>
        <begin position="16"/>
        <end position="28"/>
    </location>
</feature>
<feature type="transmembrane region" description="Helical" evidence="2">
    <location>
        <begin position="325"/>
        <end position="345"/>
    </location>
</feature>
<name>A0A2G1VZ86_9BACT</name>
<feature type="transmembrane region" description="Helical" evidence="2">
    <location>
        <begin position="261"/>
        <end position="280"/>
    </location>
</feature>
<dbReference type="EMBL" id="NIZW01000033">
    <property type="protein sequence ID" value="PHQ32077.1"/>
    <property type="molecule type" value="Genomic_DNA"/>
</dbReference>
<dbReference type="PANTHER" id="PTHR23028">
    <property type="entry name" value="ACETYLTRANSFERASE"/>
    <property type="match status" value="1"/>
</dbReference>
<dbReference type="InterPro" id="IPR002656">
    <property type="entry name" value="Acyl_transf_3_dom"/>
</dbReference>
<accession>A0A2G1VZ86</accession>
<comment type="caution">
    <text evidence="4">The sequence shown here is derived from an EMBL/GenBank/DDBJ whole genome shotgun (WGS) entry which is preliminary data.</text>
</comment>
<feature type="transmembrane region" description="Helical" evidence="2">
    <location>
        <begin position="193"/>
        <end position="212"/>
    </location>
</feature>
<keyword evidence="2" id="KW-1133">Transmembrane helix</keyword>